<gene>
    <name evidence="1" type="ORF">L6164_030790</name>
</gene>
<protein>
    <submittedName>
        <fullName evidence="1">Uncharacterized protein</fullName>
    </submittedName>
</protein>
<name>A0ACB9LDK7_BAUVA</name>
<keyword evidence="2" id="KW-1185">Reference proteome</keyword>
<accession>A0ACB9LDK7</accession>
<dbReference type="EMBL" id="CM039437">
    <property type="protein sequence ID" value="KAI4307620.1"/>
    <property type="molecule type" value="Genomic_DNA"/>
</dbReference>
<dbReference type="Proteomes" id="UP000828941">
    <property type="component" value="Chromosome 12"/>
</dbReference>
<sequence length="154" mass="17519">MAIGFMEVELVKAKGLQNTDIFGAIEPYVVVQYKNQEIRSSIEKGSNPVWNEKFTFRVEYPGSGGEYKLILKIMEKDQFSADDFVGETIIHVEDLLALGVENGAYELHPCKYRVVSADQSYCGEIEVGITFTLREEVQLEEQEVGGWKESNYDY</sequence>
<comment type="caution">
    <text evidence="1">The sequence shown here is derived from an EMBL/GenBank/DDBJ whole genome shotgun (WGS) entry which is preliminary data.</text>
</comment>
<reference evidence="1 2" key="1">
    <citation type="journal article" date="2022" name="DNA Res.">
        <title>Chromosomal-level genome assembly of the orchid tree Bauhinia variegata (Leguminosae; Cercidoideae) supports the allotetraploid origin hypothesis of Bauhinia.</title>
        <authorList>
            <person name="Zhong Y."/>
            <person name="Chen Y."/>
            <person name="Zheng D."/>
            <person name="Pang J."/>
            <person name="Liu Y."/>
            <person name="Luo S."/>
            <person name="Meng S."/>
            <person name="Qian L."/>
            <person name="Wei D."/>
            <person name="Dai S."/>
            <person name="Zhou R."/>
        </authorList>
    </citation>
    <scope>NUCLEOTIDE SEQUENCE [LARGE SCALE GENOMIC DNA]</scope>
    <source>
        <strain evidence="1">BV-YZ2020</strain>
    </source>
</reference>
<evidence type="ECO:0000313" key="1">
    <source>
        <dbReference type="EMBL" id="KAI4307620.1"/>
    </source>
</evidence>
<proteinExistence type="predicted"/>
<evidence type="ECO:0000313" key="2">
    <source>
        <dbReference type="Proteomes" id="UP000828941"/>
    </source>
</evidence>
<organism evidence="1 2">
    <name type="scientific">Bauhinia variegata</name>
    <name type="common">Purple orchid tree</name>
    <name type="synonym">Phanera variegata</name>
    <dbReference type="NCBI Taxonomy" id="167791"/>
    <lineage>
        <taxon>Eukaryota</taxon>
        <taxon>Viridiplantae</taxon>
        <taxon>Streptophyta</taxon>
        <taxon>Embryophyta</taxon>
        <taxon>Tracheophyta</taxon>
        <taxon>Spermatophyta</taxon>
        <taxon>Magnoliopsida</taxon>
        <taxon>eudicotyledons</taxon>
        <taxon>Gunneridae</taxon>
        <taxon>Pentapetalae</taxon>
        <taxon>rosids</taxon>
        <taxon>fabids</taxon>
        <taxon>Fabales</taxon>
        <taxon>Fabaceae</taxon>
        <taxon>Cercidoideae</taxon>
        <taxon>Cercideae</taxon>
        <taxon>Bauhiniinae</taxon>
        <taxon>Bauhinia</taxon>
    </lineage>
</organism>